<organism evidence="1 2">
    <name type="scientific">Lasiodiplodia hormozganensis</name>
    <dbReference type="NCBI Taxonomy" id="869390"/>
    <lineage>
        <taxon>Eukaryota</taxon>
        <taxon>Fungi</taxon>
        <taxon>Dikarya</taxon>
        <taxon>Ascomycota</taxon>
        <taxon>Pezizomycotina</taxon>
        <taxon>Dothideomycetes</taxon>
        <taxon>Dothideomycetes incertae sedis</taxon>
        <taxon>Botryosphaeriales</taxon>
        <taxon>Botryosphaeriaceae</taxon>
        <taxon>Lasiodiplodia</taxon>
    </lineage>
</organism>
<dbReference type="Proteomes" id="UP001175001">
    <property type="component" value="Unassembled WGS sequence"/>
</dbReference>
<reference evidence="1" key="1">
    <citation type="submission" date="2023-06" db="EMBL/GenBank/DDBJ databases">
        <title>Multi-omics analyses reveal the molecular pathogenesis toolkit of Lasiodiplodia hormozganensis, a cross-kingdom pathogen.</title>
        <authorList>
            <person name="Felix C."/>
            <person name="Meneses R."/>
            <person name="Goncalves M.F.M."/>
            <person name="Tilleman L."/>
            <person name="Duarte A.S."/>
            <person name="Jorrin-Novo J.V."/>
            <person name="Van De Peer Y."/>
            <person name="Deforce D."/>
            <person name="Van Nieuwerburgh F."/>
            <person name="Esteves A.C."/>
            <person name="Alves A."/>
        </authorList>
    </citation>
    <scope>NUCLEOTIDE SEQUENCE</scope>
    <source>
        <strain evidence="1">CBS 339.90</strain>
    </source>
</reference>
<sequence length="101" mass="11570">MWSLWIMASGEYGIRTDYGMYRAAVDLVAVMKGALSDNMEELSNAEMKEKLNESKVGILRPDKDAQHVIPWDWTEEYEDKHKPSLKARLGAIFNSIVYKMG</sequence>
<comment type="caution">
    <text evidence="1">The sequence shown here is derived from an EMBL/GenBank/DDBJ whole genome shotgun (WGS) entry which is preliminary data.</text>
</comment>
<proteinExistence type="predicted"/>
<dbReference type="EMBL" id="JAUJDW010000267">
    <property type="protein sequence ID" value="KAK0609180.1"/>
    <property type="molecule type" value="Genomic_DNA"/>
</dbReference>
<dbReference type="AlphaFoldDB" id="A0AA39U1U3"/>
<name>A0AA39U1U3_9PEZI</name>
<gene>
    <name evidence="1" type="ORF">DIS24_g12418</name>
</gene>
<evidence type="ECO:0000313" key="1">
    <source>
        <dbReference type="EMBL" id="KAK0609180.1"/>
    </source>
</evidence>
<keyword evidence="2" id="KW-1185">Reference proteome</keyword>
<accession>A0AA39U1U3</accession>
<protein>
    <submittedName>
        <fullName evidence="1">Uncharacterized protein</fullName>
    </submittedName>
</protein>
<evidence type="ECO:0000313" key="2">
    <source>
        <dbReference type="Proteomes" id="UP001175001"/>
    </source>
</evidence>